<accession>A0ABS0D967</accession>
<feature type="domain" description="Metallo-beta-lactamase" evidence="5">
    <location>
        <begin position="65"/>
        <end position="259"/>
    </location>
</feature>
<evidence type="ECO:0000313" key="7">
    <source>
        <dbReference type="Proteomes" id="UP000707731"/>
    </source>
</evidence>
<dbReference type="Pfam" id="PF00753">
    <property type="entry name" value="Lactamase_B"/>
    <property type="match status" value="1"/>
</dbReference>
<dbReference type="Gene3D" id="3.60.15.10">
    <property type="entry name" value="Ribonuclease Z/Hydroxyacylglutathione hydrolase-like"/>
    <property type="match status" value="1"/>
</dbReference>
<sequence length="291" mass="31341">MIITRERLHREAVELRSIDVGDHRVTYLPDGVARIDPHRWLPDAGEEIWQQFADLIDGDGYLAASVGALLIEYGDRAMMIDAGFGPLAVPTQVGFLRGGALLDSLAAVGRGVADIELVALTHLHMDHLGWLWQAHPGTTTNIFAGIPILVSAAEWHNPHLAIADGTPPEVLDVIADQVRTIGEDEIFPGVHPMPTPGHSLGHTGYRVTSGDEQLLVFGDAMTTPVQITHPGLTSSADDDPVRSRATTAWLVDQLTEPGVLGFGMHFADVQFGRVTTTGGAHHWQPVPAATR</sequence>
<dbReference type="PANTHER" id="PTHR42978:SF6">
    <property type="entry name" value="QUORUM-QUENCHING LACTONASE YTNP-RELATED"/>
    <property type="match status" value="1"/>
</dbReference>
<name>A0ABS0D967_9NOCA</name>
<gene>
    <name evidence="6" type="ORF">IU449_10725</name>
</gene>
<dbReference type="InterPro" id="IPR036866">
    <property type="entry name" value="RibonucZ/Hydroxyglut_hydro"/>
</dbReference>
<keyword evidence="2" id="KW-0479">Metal-binding</keyword>
<evidence type="ECO:0000313" key="6">
    <source>
        <dbReference type="EMBL" id="MBF6355012.1"/>
    </source>
</evidence>
<keyword evidence="4" id="KW-0862">Zinc</keyword>
<reference evidence="6 7" key="1">
    <citation type="submission" date="2020-10" db="EMBL/GenBank/DDBJ databases">
        <title>Identification of Nocardia species via Next-generation sequencing and recognition of intraspecies genetic diversity.</title>
        <authorList>
            <person name="Li P."/>
            <person name="Li P."/>
            <person name="Lu B."/>
        </authorList>
    </citation>
    <scope>NUCLEOTIDE SEQUENCE [LARGE SCALE GENOMIC DNA]</scope>
    <source>
        <strain evidence="6 7">BJ06-0143</strain>
    </source>
</reference>
<evidence type="ECO:0000256" key="4">
    <source>
        <dbReference type="ARBA" id="ARBA00022833"/>
    </source>
</evidence>
<comment type="similarity">
    <text evidence="1">Belongs to the metallo-beta-lactamase superfamily.</text>
</comment>
<evidence type="ECO:0000256" key="2">
    <source>
        <dbReference type="ARBA" id="ARBA00022723"/>
    </source>
</evidence>
<keyword evidence="3" id="KW-0378">Hydrolase</keyword>
<proteinExistence type="inferred from homology"/>
<evidence type="ECO:0000259" key="5">
    <source>
        <dbReference type="SMART" id="SM00849"/>
    </source>
</evidence>
<evidence type="ECO:0000256" key="1">
    <source>
        <dbReference type="ARBA" id="ARBA00007749"/>
    </source>
</evidence>
<dbReference type="InterPro" id="IPR001279">
    <property type="entry name" value="Metallo-B-lactamas"/>
</dbReference>
<dbReference type="EMBL" id="JADLQN010000001">
    <property type="protein sequence ID" value="MBF6355012.1"/>
    <property type="molecule type" value="Genomic_DNA"/>
</dbReference>
<organism evidence="6 7">
    <name type="scientific">Nocardia higoensis</name>
    <dbReference type="NCBI Taxonomy" id="228599"/>
    <lineage>
        <taxon>Bacteria</taxon>
        <taxon>Bacillati</taxon>
        <taxon>Actinomycetota</taxon>
        <taxon>Actinomycetes</taxon>
        <taxon>Mycobacteriales</taxon>
        <taxon>Nocardiaceae</taxon>
        <taxon>Nocardia</taxon>
    </lineage>
</organism>
<dbReference type="Proteomes" id="UP000707731">
    <property type="component" value="Unassembled WGS sequence"/>
</dbReference>
<dbReference type="PANTHER" id="PTHR42978">
    <property type="entry name" value="QUORUM-QUENCHING LACTONASE YTNP-RELATED-RELATED"/>
    <property type="match status" value="1"/>
</dbReference>
<comment type="caution">
    <text evidence="6">The sequence shown here is derived from an EMBL/GenBank/DDBJ whole genome shotgun (WGS) entry which is preliminary data.</text>
</comment>
<dbReference type="InterPro" id="IPR051013">
    <property type="entry name" value="MBL_superfamily_lactonases"/>
</dbReference>
<dbReference type="SUPFAM" id="SSF56281">
    <property type="entry name" value="Metallo-hydrolase/oxidoreductase"/>
    <property type="match status" value="1"/>
</dbReference>
<evidence type="ECO:0000256" key="3">
    <source>
        <dbReference type="ARBA" id="ARBA00022801"/>
    </source>
</evidence>
<protein>
    <submittedName>
        <fullName evidence="6">MBL fold metallo-hydrolase</fullName>
    </submittedName>
</protein>
<dbReference type="SMART" id="SM00849">
    <property type="entry name" value="Lactamase_B"/>
    <property type="match status" value="1"/>
</dbReference>
<keyword evidence="7" id="KW-1185">Reference proteome</keyword>
<dbReference type="RefSeq" id="WP_195001675.1">
    <property type="nucleotide sequence ID" value="NZ_JADLQN010000001.1"/>
</dbReference>